<accession>K1X5C5</accession>
<feature type="compositionally biased region" description="Basic and acidic residues" evidence="1">
    <location>
        <begin position="345"/>
        <end position="366"/>
    </location>
</feature>
<feature type="transmembrane region" description="Helical" evidence="2">
    <location>
        <begin position="131"/>
        <end position="154"/>
    </location>
</feature>
<proteinExistence type="predicted"/>
<dbReference type="eggNOG" id="ENOG502SW2Y">
    <property type="taxonomic scope" value="Eukaryota"/>
</dbReference>
<keyword evidence="2" id="KW-0472">Membrane</keyword>
<protein>
    <submittedName>
        <fullName evidence="4">Uncharacterized protein</fullName>
    </submittedName>
</protein>
<dbReference type="HOGENOM" id="CLU_756665_0_0_1"/>
<evidence type="ECO:0000313" key="5">
    <source>
        <dbReference type="Proteomes" id="UP000006753"/>
    </source>
</evidence>
<evidence type="ECO:0000256" key="3">
    <source>
        <dbReference type="SAM" id="SignalP"/>
    </source>
</evidence>
<keyword evidence="2" id="KW-0812">Transmembrane</keyword>
<feature type="region of interest" description="Disordered" evidence="1">
    <location>
        <begin position="320"/>
        <end position="366"/>
    </location>
</feature>
<dbReference type="Proteomes" id="UP000006753">
    <property type="component" value="Unassembled WGS sequence"/>
</dbReference>
<dbReference type="KEGG" id="mbe:MBM_05854"/>
<feature type="compositionally biased region" description="Low complexity" evidence="1">
    <location>
        <begin position="266"/>
        <end position="287"/>
    </location>
</feature>
<evidence type="ECO:0000256" key="1">
    <source>
        <dbReference type="SAM" id="MobiDB-lite"/>
    </source>
</evidence>
<evidence type="ECO:0000313" key="4">
    <source>
        <dbReference type="EMBL" id="EKD15843.1"/>
    </source>
</evidence>
<feature type="chain" id="PRO_5003854939" evidence="3">
    <location>
        <begin position="23"/>
        <end position="366"/>
    </location>
</feature>
<reference evidence="4 5" key="1">
    <citation type="journal article" date="2012" name="BMC Genomics">
        <title>Sequencing the genome of Marssonina brunnea reveals fungus-poplar co-evolution.</title>
        <authorList>
            <person name="Zhu S."/>
            <person name="Cao Y.-Z."/>
            <person name="Jiang C."/>
            <person name="Tan B.-Y."/>
            <person name="Wang Z."/>
            <person name="Feng S."/>
            <person name="Zhang L."/>
            <person name="Su X.-H."/>
            <person name="Brejova B."/>
            <person name="Vinar T."/>
            <person name="Xu M."/>
            <person name="Wang M.-X."/>
            <person name="Zhang S.-G."/>
            <person name="Huang M.-R."/>
            <person name="Wu R."/>
            <person name="Zhou Y."/>
        </authorList>
    </citation>
    <scope>NUCLEOTIDE SEQUENCE [LARGE SCALE GENOMIC DNA]</scope>
    <source>
        <strain evidence="4 5">MB_m1</strain>
    </source>
</reference>
<feature type="region of interest" description="Disordered" evidence="1">
    <location>
        <begin position="65"/>
        <end position="122"/>
    </location>
</feature>
<feature type="region of interest" description="Disordered" evidence="1">
    <location>
        <begin position="262"/>
        <end position="288"/>
    </location>
</feature>
<name>K1X5C5_MARBU</name>
<evidence type="ECO:0000256" key="2">
    <source>
        <dbReference type="SAM" id="Phobius"/>
    </source>
</evidence>
<dbReference type="AlphaFoldDB" id="K1X5C5"/>
<organism evidence="4 5">
    <name type="scientific">Marssonina brunnea f. sp. multigermtubi (strain MB_m1)</name>
    <name type="common">Marssonina leaf spot fungus</name>
    <dbReference type="NCBI Taxonomy" id="1072389"/>
    <lineage>
        <taxon>Eukaryota</taxon>
        <taxon>Fungi</taxon>
        <taxon>Dikarya</taxon>
        <taxon>Ascomycota</taxon>
        <taxon>Pezizomycotina</taxon>
        <taxon>Leotiomycetes</taxon>
        <taxon>Helotiales</taxon>
        <taxon>Drepanopezizaceae</taxon>
        <taxon>Drepanopeziza</taxon>
    </lineage>
</organism>
<gene>
    <name evidence="4" type="ORF">MBM_05854</name>
</gene>
<feature type="signal peptide" evidence="3">
    <location>
        <begin position="1"/>
        <end position="22"/>
    </location>
</feature>
<keyword evidence="5" id="KW-1185">Reference proteome</keyword>
<keyword evidence="2" id="KW-1133">Transmembrane helix</keyword>
<dbReference type="EMBL" id="JH921440">
    <property type="protein sequence ID" value="EKD15843.1"/>
    <property type="molecule type" value="Genomic_DNA"/>
</dbReference>
<dbReference type="GeneID" id="18761789"/>
<dbReference type="InParanoid" id="K1X5C5"/>
<feature type="compositionally biased region" description="Low complexity" evidence="1">
    <location>
        <begin position="65"/>
        <end position="95"/>
    </location>
</feature>
<feature type="compositionally biased region" description="Polar residues" evidence="1">
    <location>
        <begin position="325"/>
        <end position="335"/>
    </location>
</feature>
<feature type="compositionally biased region" description="Polar residues" evidence="1">
    <location>
        <begin position="96"/>
        <end position="122"/>
    </location>
</feature>
<keyword evidence="3" id="KW-0732">Signal</keyword>
<dbReference type="OrthoDB" id="4120617at2759"/>
<sequence length="366" mass="38408">MRYIGSALIACLAGRLSLVVLGEAISSSSDRPIPNVLLDGKGSTASGSLGITATTTVTATVISFPRTSSSPQSSAVATIDTSSSISTYPPISSTSNATTTSEPDSNRIESPTPMSSFATTAGDDSQNRKTVIILSAVLGSVGLLSIGMVVLVIYRCRRGKSPFGHRGASPINDDEIASWRQSGLEKKLTIPPPTHQPPTRGVSAVQIHSSRWKRTASPSSIPTVSANLSGPRVLAQAPNARLGLTDEAVPGADAFIIPSKRRSSRLSKLPPGHSRSKSSGSSMSGKSLWNLERTSSDYRQPKMSSPWSAFDDAIVSSHFEKAEHGSSSPGSSLFEETTGGLSPRPEPRMRPGERNVAPEEIGRAIS</sequence>